<dbReference type="PANTHER" id="PTHR16487:SF6">
    <property type="entry name" value="SERINE_THREONINE-PROTEIN PHOSPHATASE 4 REGULATORY SUBUNIT 2-A"/>
    <property type="match status" value="1"/>
</dbReference>
<dbReference type="RefSeq" id="XP_026223477.1">
    <property type="nucleotide sequence ID" value="XM_026367692.1"/>
</dbReference>
<evidence type="ECO:0000256" key="2">
    <source>
        <dbReference type="SAM" id="MobiDB-lite"/>
    </source>
</evidence>
<dbReference type="InterPro" id="IPR015267">
    <property type="entry name" value="PPP4R2"/>
</dbReference>
<dbReference type="GeneTree" id="ENSGT00940000162859"/>
<sequence>MDIDALLEAFQDFEKKGKKETCPLLEQFLCHVAKTGQPMIPWSQFKTYFMFKLEEVMEDFHASAPEQRGLHNPNVEYVPFEEMKKRILKIVDGYSGIPFTIQRLCELLTDPRRNYTGTDKFLRGLEKNVMVVSCVYPTSEKNGASCVNRMNGVMFPGNSSLYSDSRNINGPGTPKPLNRPKLSLSNSLSTNGLPDCPVSKEPESTTGEAEQHHISDTSLPEGEMTPNSGIKNKHPEEEEDADADKKEVKRLKKEEVETESEEKQSSCHQGSESLSDKLESSADTCGQEYSGTSCDTSAISEDHEPSSTQTETSKTEGDSCETADVTSPNNDRSVDQPELSAPSEESTSFEQDNGKNSNSEEGLPSTEQVASSSSNVSDLSTEGDADNSDNTETAIEPGEHD</sequence>
<proteinExistence type="inferred from homology"/>
<dbReference type="GO" id="GO:0005634">
    <property type="term" value="C:nucleus"/>
    <property type="evidence" value="ECO:0007669"/>
    <property type="project" value="TreeGrafter"/>
</dbReference>
<dbReference type="PANTHER" id="PTHR16487">
    <property type="entry name" value="PPP4R2-RELATED PROTEIN"/>
    <property type="match status" value="1"/>
</dbReference>
<dbReference type="GO" id="GO:0005737">
    <property type="term" value="C:cytoplasm"/>
    <property type="evidence" value="ECO:0007669"/>
    <property type="project" value="TreeGrafter"/>
</dbReference>
<keyword evidence="4" id="KW-1185">Reference proteome</keyword>
<dbReference type="OrthoDB" id="341898at2759"/>
<dbReference type="Ensembl" id="ENSATET00000029737.3">
    <property type="protein sequence ID" value="ENSATEP00000029292.1"/>
    <property type="gene ID" value="ENSATEG00000020209.3"/>
</dbReference>
<dbReference type="InParanoid" id="A0A3Q1J3L7"/>
<evidence type="ECO:0000313" key="4">
    <source>
        <dbReference type="Proteomes" id="UP000265040"/>
    </source>
</evidence>
<dbReference type="GO" id="GO:0030289">
    <property type="term" value="C:protein phosphatase 4 complex"/>
    <property type="evidence" value="ECO:0007669"/>
    <property type="project" value="InterPro"/>
</dbReference>
<dbReference type="GeneID" id="113167248"/>
<feature type="compositionally biased region" description="Basic and acidic residues" evidence="2">
    <location>
        <begin position="198"/>
        <end position="215"/>
    </location>
</feature>
<feature type="compositionally biased region" description="Polar residues" evidence="2">
    <location>
        <begin position="281"/>
        <end position="299"/>
    </location>
</feature>
<protein>
    <recommendedName>
        <fullName evidence="5">Serine/threonine-protein phosphatase 4 regulatory subunit 2</fullName>
    </recommendedName>
</protein>
<reference evidence="3" key="2">
    <citation type="submission" date="2025-08" db="UniProtKB">
        <authorList>
            <consortium name="Ensembl"/>
        </authorList>
    </citation>
    <scope>IDENTIFICATION</scope>
</reference>
<feature type="compositionally biased region" description="Basic and acidic residues" evidence="2">
    <location>
        <begin position="243"/>
        <end position="265"/>
    </location>
</feature>
<feature type="compositionally biased region" description="Low complexity" evidence="2">
    <location>
        <begin position="182"/>
        <end position="193"/>
    </location>
</feature>
<name>A0A3Q1J3L7_ANATE</name>
<accession>A0A3Q1J3L7</accession>
<organism evidence="3 4">
    <name type="scientific">Anabas testudineus</name>
    <name type="common">Climbing perch</name>
    <name type="synonym">Anthias testudineus</name>
    <dbReference type="NCBI Taxonomy" id="64144"/>
    <lineage>
        <taxon>Eukaryota</taxon>
        <taxon>Metazoa</taxon>
        <taxon>Chordata</taxon>
        <taxon>Craniata</taxon>
        <taxon>Vertebrata</taxon>
        <taxon>Euteleostomi</taxon>
        <taxon>Actinopterygii</taxon>
        <taxon>Neopterygii</taxon>
        <taxon>Teleostei</taxon>
        <taxon>Neoteleostei</taxon>
        <taxon>Acanthomorphata</taxon>
        <taxon>Anabantaria</taxon>
        <taxon>Anabantiformes</taxon>
        <taxon>Anabantoidei</taxon>
        <taxon>Anabantidae</taxon>
        <taxon>Anabas</taxon>
    </lineage>
</organism>
<evidence type="ECO:0000256" key="1">
    <source>
        <dbReference type="ARBA" id="ARBA00009207"/>
    </source>
</evidence>
<dbReference type="Proteomes" id="UP000265040">
    <property type="component" value="Chromosome 7"/>
</dbReference>
<evidence type="ECO:0000313" key="3">
    <source>
        <dbReference type="Ensembl" id="ENSATEP00000029292.1"/>
    </source>
</evidence>
<dbReference type="OMA" id="QFKTYFL"/>
<comment type="similarity">
    <text evidence="1">Belongs to the PPP4R2 family.</text>
</comment>
<reference evidence="3" key="1">
    <citation type="submission" date="2021-04" db="EMBL/GenBank/DDBJ databases">
        <authorList>
            <consortium name="Wellcome Sanger Institute Data Sharing"/>
        </authorList>
    </citation>
    <scope>NUCLEOTIDE SEQUENCE [LARGE SCALE GENOMIC DNA]</scope>
</reference>
<feature type="compositionally biased region" description="Low complexity" evidence="2">
    <location>
        <begin position="371"/>
        <end position="380"/>
    </location>
</feature>
<feature type="compositionally biased region" description="Polar residues" evidence="2">
    <location>
        <begin position="343"/>
        <end position="370"/>
    </location>
</feature>
<dbReference type="Pfam" id="PF09184">
    <property type="entry name" value="PPP4R2"/>
    <property type="match status" value="1"/>
</dbReference>
<dbReference type="GO" id="GO:0019888">
    <property type="term" value="F:protein phosphatase regulator activity"/>
    <property type="evidence" value="ECO:0007669"/>
    <property type="project" value="InterPro"/>
</dbReference>
<reference evidence="3" key="3">
    <citation type="submission" date="2025-09" db="UniProtKB">
        <authorList>
            <consortium name="Ensembl"/>
        </authorList>
    </citation>
    <scope>IDENTIFICATION</scope>
</reference>
<dbReference type="AlphaFoldDB" id="A0A3Q1J3L7"/>
<dbReference type="STRING" id="64144.ENSATEP00000029292"/>
<feature type="region of interest" description="Disordered" evidence="2">
    <location>
        <begin position="164"/>
        <end position="401"/>
    </location>
</feature>
<evidence type="ECO:0008006" key="5">
    <source>
        <dbReference type="Google" id="ProtNLM"/>
    </source>
</evidence>